<dbReference type="AlphaFoldDB" id="A0A835M8P4"/>
<protein>
    <recommendedName>
        <fullName evidence="2">K Homology domain-containing protein</fullName>
    </recommendedName>
</protein>
<gene>
    <name evidence="3" type="ORF">IFM89_039093</name>
</gene>
<dbReference type="SUPFAM" id="SSF54791">
    <property type="entry name" value="Eukaryotic type KH-domain (KH-domain type I)"/>
    <property type="match status" value="1"/>
</dbReference>
<comment type="caution">
    <text evidence="3">The sequence shown here is derived from an EMBL/GenBank/DDBJ whole genome shotgun (WGS) entry which is preliminary data.</text>
</comment>
<dbReference type="Pfam" id="PF00013">
    <property type="entry name" value="KH_1"/>
    <property type="match status" value="1"/>
</dbReference>
<dbReference type="EMBL" id="JADFTS010000003">
    <property type="protein sequence ID" value="KAF9617874.1"/>
    <property type="molecule type" value="Genomic_DNA"/>
</dbReference>
<dbReference type="InterPro" id="IPR036612">
    <property type="entry name" value="KH_dom_type_1_sf"/>
</dbReference>
<evidence type="ECO:0000256" key="1">
    <source>
        <dbReference type="PROSITE-ProRule" id="PRU00117"/>
    </source>
</evidence>
<dbReference type="Gene3D" id="3.30.310.210">
    <property type="match status" value="1"/>
</dbReference>
<sequence length="183" mass="19847">MPKPPDSREEEVVEPCVICHHLGFLVGEEHERILCLEEILISLKIFLVVETLGGIDDTFEVLCVQIGNFDCQPLGLRPISAREVVCGCILEPEAQISLAMNAVLREFKRIIGLSKTEGEDTGSSATTCSIQLLLASSQAINLIGKQGSQIKAIQETSGASVRVLSGGTLHSDVYAVFYKHSHT</sequence>
<evidence type="ECO:0000313" key="4">
    <source>
        <dbReference type="Proteomes" id="UP000631114"/>
    </source>
</evidence>
<keyword evidence="1" id="KW-0694">RNA-binding</keyword>
<evidence type="ECO:0000259" key="2">
    <source>
        <dbReference type="Pfam" id="PF00013"/>
    </source>
</evidence>
<name>A0A835M8P4_9MAGN</name>
<evidence type="ECO:0000313" key="3">
    <source>
        <dbReference type="EMBL" id="KAF9617874.1"/>
    </source>
</evidence>
<dbReference type="OrthoDB" id="442947at2759"/>
<dbReference type="InterPro" id="IPR004088">
    <property type="entry name" value="KH_dom_type_1"/>
</dbReference>
<organism evidence="3 4">
    <name type="scientific">Coptis chinensis</name>
    <dbReference type="NCBI Taxonomy" id="261450"/>
    <lineage>
        <taxon>Eukaryota</taxon>
        <taxon>Viridiplantae</taxon>
        <taxon>Streptophyta</taxon>
        <taxon>Embryophyta</taxon>
        <taxon>Tracheophyta</taxon>
        <taxon>Spermatophyta</taxon>
        <taxon>Magnoliopsida</taxon>
        <taxon>Ranunculales</taxon>
        <taxon>Ranunculaceae</taxon>
        <taxon>Coptidoideae</taxon>
        <taxon>Coptis</taxon>
    </lineage>
</organism>
<dbReference type="Proteomes" id="UP000631114">
    <property type="component" value="Unassembled WGS sequence"/>
</dbReference>
<reference evidence="3 4" key="1">
    <citation type="submission" date="2020-10" db="EMBL/GenBank/DDBJ databases">
        <title>The Coptis chinensis genome and diversification of protoberbering-type alkaloids.</title>
        <authorList>
            <person name="Wang B."/>
            <person name="Shu S."/>
            <person name="Song C."/>
            <person name="Liu Y."/>
        </authorList>
    </citation>
    <scope>NUCLEOTIDE SEQUENCE [LARGE SCALE GENOMIC DNA]</scope>
    <source>
        <strain evidence="3">HL-2020</strain>
        <tissue evidence="3">Leaf</tissue>
    </source>
</reference>
<accession>A0A835M8P4</accession>
<keyword evidence="4" id="KW-1185">Reference proteome</keyword>
<dbReference type="GO" id="GO:0003723">
    <property type="term" value="F:RNA binding"/>
    <property type="evidence" value="ECO:0007669"/>
    <property type="project" value="UniProtKB-UniRule"/>
</dbReference>
<dbReference type="PROSITE" id="PS50084">
    <property type="entry name" value="KH_TYPE_1"/>
    <property type="match status" value="1"/>
</dbReference>
<proteinExistence type="predicted"/>
<feature type="domain" description="K Homology" evidence="2">
    <location>
        <begin position="130"/>
        <end position="166"/>
    </location>
</feature>